<feature type="compositionally biased region" description="Basic residues" evidence="1">
    <location>
        <begin position="491"/>
        <end position="509"/>
    </location>
</feature>
<feature type="compositionally biased region" description="Polar residues" evidence="1">
    <location>
        <begin position="742"/>
        <end position="754"/>
    </location>
</feature>
<dbReference type="InterPro" id="IPR011119">
    <property type="entry name" value="Unchr_helicase_relaxase_TraI"/>
</dbReference>
<feature type="compositionally biased region" description="Acidic residues" evidence="1">
    <location>
        <begin position="763"/>
        <end position="775"/>
    </location>
</feature>
<organism evidence="3 4">
    <name type="scientific">Shewanella algicola</name>
    <dbReference type="NCBI Taxonomy" id="640633"/>
    <lineage>
        <taxon>Bacteria</taxon>
        <taxon>Pseudomonadati</taxon>
        <taxon>Pseudomonadota</taxon>
        <taxon>Gammaproteobacteria</taxon>
        <taxon>Alteromonadales</taxon>
        <taxon>Shewanellaceae</taxon>
        <taxon>Shewanella</taxon>
    </lineage>
</organism>
<reference evidence="3" key="1">
    <citation type="submission" date="2022-01" db="EMBL/GenBank/DDBJ databases">
        <title>Whole genome-based taxonomy of the Shewanellaceae.</title>
        <authorList>
            <person name="Martin-Rodriguez A.J."/>
        </authorList>
    </citation>
    <scope>NUCLEOTIDE SEQUENCE</scope>
    <source>
        <strain evidence="3">DSM 23803</strain>
    </source>
</reference>
<protein>
    <submittedName>
        <fullName evidence="3">TraI domain-containing protein</fullName>
    </submittedName>
</protein>
<proteinExistence type="predicted"/>
<dbReference type="RefSeq" id="WP_188925771.1">
    <property type="nucleotide sequence ID" value="NZ_BMQI01000030.1"/>
</dbReference>
<evidence type="ECO:0000256" key="1">
    <source>
        <dbReference type="SAM" id="MobiDB-lite"/>
    </source>
</evidence>
<dbReference type="NCBIfam" id="NF041494">
    <property type="entry name" value="MobH"/>
    <property type="match status" value="1"/>
</dbReference>
<dbReference type="Pfam" id="PF07514">
    <property type="entry name" value="TraI_2"/>
    <property type="match status" value="1"/>
</dbReference>
<gene>
    <name evidence="3" type="ORF">L2749_13890</name>
</gene>
<accession>A0A9X1Z608</accession>
<dbReference type="EMBL" id="JAKILJ010000032">
    <property type="protein sequence ID" value="MCL1106335.1"/>
    <property type="molecule type" value="Genomic_DNA"/>
</dbReference>
<evidence type="ECO:0000313" key="4">
    <source>
        <dbReference type="Proteomes" id="UP001139408"/>
    </source>
</evidence>
<dbReference type="AlphaFoldDB" id="A0A9X1Z608"/>
<dbReference type="Proteomes" id="UP001139408">
    <property type="component" value="Unassembled WGS sequence"/>
</dbReference>
<comment type="caution">
    <text evidence="3">The sequence shown here is derived from an EMBL/GenBank/DDBJ whole genome shotgun (WGS) entry which is preliminary data.</text>
</comment>
<feature type="compositionally biased region" description="Polar residues" evidence="1">
    <location>
        <begin position="468"/>
        <end position="480"/>
    </location>
</feature>
<feature type="region of interest" description="Disordered" evidence="1">
    <location>
        <begin position="459"/>
        <end position="597"/>
    </location>
</feature>
<feature type="compositionally biased region" description="Polar residues" evidence="1">
    <location>
        <begin position="529"/>
        <end position="541"/>
    </location>
</feature>
<evidence type="ECO:0000259" key="2">
    <source>
        <dbReference type="Pfam" id="PF07514"/>
    </source>
</evidence>
<keyword evidence="4" id="KW-1185">Reference proteome</keyword>
<sequence>MSSLSIQAYKLRVHIGSLLSRISAWNKEGSTLEQKDKKRLDAVLHYPLKTASIPLVSIDTLLNRQQDKIRIIERDIGLIYKGCEYNFVDLVESTIKAYLSYCHLIPASEMDHHQYVGGLLEHSLDVSIRSLQFSMSFMLDEMGLIDEDQARRPRYEFAAWVCGLLHDSGKIISNVQVIGSNGDVWRPLSENIYEWAKRNNIDSYTVVHQKDRLNNDHETNSVHFLPLVLNDVAKNYLLGSHDDLYSMITQTLVHYHSYKGYLFNAVRKADSESTYDDYARVWLHDSSRKKSLTMGVVNAMRSLYSNWSINKLGGDLFVFNGQIYIASDRPINDVIKKCLDYEIKLPTSAKALISILLDKRILSMVSDKSTHANLYLGEFTESDINQFAINKTGPMAKVSPITVILVEWPNFVVGDNPLPANVHGALRYNTSKNNNVHQLCNCEGMFFITPSDAIVVQDDSETKVVEQPATTVDKQPTASVDESEKTVTKAPAKRKPKPKSKPKPKPKPKVKSETSSTPEAIDDVDTESNTEAVETKPSTIPVSKKEQSNPNDEEAQSQVTDDSIEATEEEKLPVPNESASQPNGEHPWITKPRRPKPVDNALSTLLTTPGDNLWLEADNVCLSLNYVMEQASQNAGQIINAMSYLKLLKKNEKGKEISIKVIAGEKTTYVLLSDDVANIFRPTLQSIPVDTATCETATQKQAEIVVAAQESSLEVEPEQLELNTVVLEMKSLPVSDEKASDPDSSSETLTNIETASADKASDPVEDVTDEPIINDDEYSNNVKTMSYEELINEFKSVCPKMKNTELRGFTKAEGVKPIISADGSITVEITSIELDELKWKLRENNE</sequence>
<dbReference type="Gene3D" id="1.10.3210.40">
    <property type="match status" value="1"/>
</dbReference>
<feature type="domain" description="Uncharacterised" evidence="2">
    <location>
        <begin position="62"/>
        <end position="367"/>
    </location>
</feature>
<name>A0A9X1Z608_9GAMM</name>
<feature type="region of interest" description="Disordered" evidence="1">
    <location>
        <begin position="733"/>
        <end position="775"/>
    </location>
</feature>
<evidence type="ECO:0000313" key="3">
    <source>
        <dbReference type="EMBL" id="MCL1106335.1"/>
    </source>
</evidence>